<keyword evidence="2" id="KW-1185">Reference proteome</keyword>
<name>A0A1A9VTY8_GLOAU</name>
<sequence>MRSSSLGILCASIVFFPKQGSRAVDEVDASRNECHDIFASSNSMPERLFQAAKPESWKCLLNFTSATSGCLFKRSIEKNMVACLNGGGDLAFLYVVLIFENSLFGSLNSQYKRSSFSVNYGKTQDIFHESEASLQMQILYEFYIVFRITNRVRKEHHNIPEYQEPLRQMDGKLILSRSLETKQFQVLNYTPPMDTHFSGQCNATMN</sequence>
<reference evidence="1" key="1">
    <citation type="submission" date="2020-05" db="UniProtKB">
        <authorList>
            <consortium name="EnsemblMetazoa"/>
        </authorList>
    </citation>
    <scope>IDENTIFICATION</scope>
    <source>
        <strain evidence="1">TTRI</strain>
    </source>
</reference>
<protein>
    <submittedName>
        <fullName evidence="1">Uncharacterized protein</fullName>
    </submittedName>
</protein>
<evidence type="ECO:0000313" key="1">
    <source>
        <dbReference type="EnsemblMetazoa" id="GAUT047507-PA"/>
    </source>
</evidence>
<evidence type="ECO:0000313" key="2">
    <source>
        <dbReference type="Proteomes" id="UP000078200"/>
    </source>
</evidence>
<proteinExistence type="predicted"/>
<organism evidence="1 2">
    <name type="scientific">Glossina austeni</name>
    <name type="common">Savannah tsetse fly</name>
    <dbReference type="NCBI Taxonomy" id="7395"/>
    <lineage>
        <taxon>Eukaryota</taxon>
        <taxon>Metazoa</taxon>
        <taxon>Ecdysozoa</taxon>
        <taxon>Arthropoda</taxon>
        <taxon>Hexapoda</taxon>
        <taxon>Insecta</taxon>
        <taxon>Pterygota</taxon>
        <taxon>Neoptera</taxon>
        <taxon>Endopterygota</taxon>
        <taxon>Diptera</taxon>
        <taxon>Brachycera</taxon>
        <taxon>Muscomorpha</taxon>
        <taxon>Hippoboscoidea</taxon>
        <taxon>Glossinidae</taxon>
        <taxon>Glossina</taxon>
    </lineage>
</organism>
<dbReference type="VEuPathDB" id="VectorBase:GAUT047507"/>
<dbReference type="EnsemblMetazoa" id="GAUT047507-RA">
    <property type="protein sequence ID" value="GAUT047507-PA"/>
    <property type="gene ID" value="GAUT047507"/>
</dbReference>
<dbReference type="AlphaFoldDB" id="A0A1A9VTY8"/>
<dbReference type="Proteomes" id="UP000078200">
    <property type="component" value="Unassembled WGS sequence"/>
</dbReference>
<accession>A0A1A9VTY8</accession>